<gene>
    <name evidence="3" type="ORF">F1189_31245</name>
</gene>
<evidence type="ECO:0000256" key="1">
    <source>
        <dbReference type="SAM" id="MobiDB-lite"/>
    </source>
</evidence>
<dbReference type="Proteomes" id="UP000325255">
    <property type="component" value="Unassembled WGS sequence"/>
</dbReference>
<feature type="compositionally biased region" description="Basic and acidic residues" evidence="1">
    <location>
        <begin position="25"/>
        <end position="41"/>
    </location>
</feature>
<evidence type="ECO:0000313" key="3">
    <source>
        <dbReference type="EMBL" id="KAA5607978.1"/>
    </source>
</evidence>
<dbReference type="EMBL" id="VWPK01000119">
    <property type="protein sequence ID" value="KAA5607978.1"/>
    <property type="molecule type" value="Genomic_DNA"/>
</dbReference>
<sequence length="41" mass="4769">MRLDVPRKGQSRVELTPLKPRPFHPKRDPEAQDVFKKASVI</sequence>
<comment type="caution">
    <text evidence="3">The sequence shown here is derived from an EMBL/GenBank/DDBJ whole genome shotgun (WGS) entry which is preliminary data.</text>
</comment>
<evidence type="ECO:0000313" key="4">
    <source>
        <dbReference type="Proteomes" id="UP000325255"/>
    </source>
</evidence>
<keyword evidence="4" id="KW-1185">Reference proteome</keyword>
<organism evidence="3 4">
    <name type="scientific">Rhodovastum atsumiense</name>
    <dbReference type="NCBI Taxonomy" id="504468"/>
    <lineage>
        <taxon>Bacteria</taxon>
        <taxon>Pseudomonadati</taxon>
        <taxon>Pseudomonadota</taxon>
        <taxon>Alphaproteobacteria</taxon>
        <taxon>Acetobacterales</taxon>
        <taxon>Acetobacteraceae</taxon>
        <taxon>Rhodovastum</taxon>
    </lineage>
</organism>
<accession>A0A5M6IK89</accession>
<reference evidence="3 4" key="1">
    <citation type="submission" date="2019-09" db="EMBL/GenBank/DDBJ databases">
        <title>Genome sequence of Rhodovastum atsumiense, a diverse member of the Acetobacteraceae family of non-sulfur purple photosynthetic bacteria.</title>
        <authorList>
            <person name="Meyer T."/>
            <person name="Kyndt J."/>
        </authorList>
    </citation>
    <scope>NUCLEOTIDE SEQUENCE [LARGE SCALE GENOMIC DNA]</scope>
    <source>
        <strain evidence="3 4">DSM 21279</strain>
    </source>
</reference>
<proteinExistence type="predicted"/>
<feature type="domain" description="Winged helix-turn helix" evidence="2">
    <location>
        <begin position="12"/>
        <end position="38"/>
    </location>
</feature>
<feature type="region of interest" description="Disordered" evidence="1">
    <location>
        <begin position="1"/>
        <end position="41"/>
    </location>
</feature>
<protein>
    <submittedName>
        <fullName evidence="3">Winged helix-turn-helix domain-containing protein</fullName>
    </submittedName>
</protein>
<dbReference type="RefSeq" id="WP_150045774.1">
    <property type="nucleotide sequence ID" value="NZ_OW485604.1"/>
</dbReference>
<name>A0A5M6IK89_9PROT</name>
<dbReference type="AlphaFoldDB" id="A0A5M6IK89"/>
<dbReference type="InterPro" id="IPR025959">
    <property type="entry name" value="Winged_HTH_dom"/>
</dbReference>
<evidence type="ECO:0000259" key="2">
    <source>
        <dbReference type="Pfam" id="PF13592"/>
    </source>
</evidence>
<dbReference type="Pfam" id="PF13592">
    <property type="entry name" value="HTH_33"/>
    <property type="match status" value="1"/>
</dbReference>